<dbReference type="PANTHER" id="PTHR30419:SF28">
    <property type="entry name" value="HTH-TYPE TRANSCRIPTIONAL REGULATOR BSDA"/>
    <property type="match status" value="1"/>
</dbReference>
<evidence type="ECO:0000256" key="1">
    <source>
        <dbReference type="ARBA" id="ARBA00009437"/>
    </source>
</evidence>
<evidence type="ECO:0000313" key="6">
    <source>
        <dbReference type="EMBL" id="RDI59638.1"/>
    </source>
</evidence>
<dbReference type="InterPro" id="IPR000847">
    <property type="entry name" value="LysR_HTH_N"/>
</dbReference>
<keyword evidence="7" id="KW-1185">Reference proteome</keyword>
<evidence type="ECO:0000256" key="4">
    <source>
        <dbReference type="ARBA" id="ARBA00023163"/>
    </source>
</evidence>
<dbReference type="GO" id="GO:0003700">
    <property type="term" value="F:DNA-binding transcription factor activity"/>
    <property type="evidence" value="ECO:0007669"/>
    <property type="project" value="InterPro"/>
</dbReference>
<dbReference type="FunFam" id="1.10.10.10:FF:000001">
    <property type="entry name" value="LysR family transcriptional regulator"/>
    <property type="match status" value="1"/>
</dbReference>
<protein>
    <submittedName>
        <fullName evidence="6">DNA-binding transcriptional LysR family regulator</fullName>
    </submittedName>
</protein>
<organism evidence="6 7">
    <name type="scientific">Nocardia pseudobrasiliensis</name>
    <dbReference type="NCBI Taxonomy" id="45979"/>
    <lineage>
        <taxon>Bacteria</taxon>
        <taxon>Bacillati</taxon>
        <taxon>Actinomycetota</taxon>
        <taxon>Actinomycetes</taxon>
        <taxon>Mycobacteriales</taxon>
        <taxon>Nocardiaceae</taxon>
        <taxon>Nocardia</taxon>
    </lineage>
</organism>
<dbReference type="InterPro" id="IPR036390">
    <property type="entry name" value="WH_DNA-bd_sf"/>
</dbReference>
<name>A0A370HM96_9NOCA</name>
<gene>
    <name evidence="6" type="ORF">DFR76_11829</name>
</gene>
<dbReference type="PROSITE" id="PS50931">
    <property type="entry name" value="HTH_LYSR"/>
    <property type="match status" value="1"/>
</dbReference>
<comment type="caution">
    <text evidence="6">The sequence shown here is derived from an EMBL/GenBank/DDBJ whole genome shotgun (WGS) entry which is preliminary data.</text>
</comment>
<keyword evidence="3 6" id="KW-0238">DNA-binding</keyword>
<keyword evidence="4" id="KW-0804">Transcription</keyword>
<dbReference type="EMBL" id="QQBC01000018">
    <property type="protein sequence ID" value="RDI59638.1"/>
    <property type="molecule type" value="Genomic_DNA"/>
</dbReference>
<proteinExistence type="inferred from homology"/>
<dbReference type="STRING" id="1210086.GCA_001613105_07418"/>
<dbReference type="Gene3D" id="1.10.10.10">
    <property type="entry name" value="Winged helix-like DNA-binding domain superfamily/Winged helix DNA-binding domain"/>
    <property type="match status" value="1"/>
</dbReference>
<dbReference type="PRINTS" id="PR00039">
    <property type="entry name" value="HTHLYSR"/>
</dbReference>
<dbReference type="SUPFAM" id="SSF53850">
    <property type="entry name" value="Periplasmic binding protein-like II"/>
    <property type="match status" value="1"/>
</dbReference>
<dbReference type="InterPro" id="IPR036388">
    <property type="entry name" value="WH-like_DNA-bd_sf"/>
</dbReference>
<dbReference type="RefSeq" id="WP_068008004.1">
    <property type="nucleotide sequence ID" value="NZ_QQBC01000018.1"/>
</dbReference>
<dbReference type="SUPFAM" id="SSF46785">
    <property type="entry name" value="Winged helix' DNA-binding domain"/>
    <property type="match status" value="1"/>
</dbReference>
<dbReference type="InterPro" id="IPR005119">
    <property type="entry name" value="LysR_subst-bd"/>
</dbReference>
<dbReference type="Proteomes" id="UP000254869">
    <property type="component" value="Unassembled WGS sequence"/>
</dbReference>
<dbReference type="GO" id="GO:0003677">
    <property type="term" value="F:DNA binding"/>
    <property type="evidence" value="ECO:0007669"/>
    <property type="project" value="UniProtKB-KW"/>
</dbReference>
<accession>A0A370HM96</accession>
<comment type="similarity">
    <text evidence="1">Belongs to the LysR transcriptional regulatory family.</text>
</comment>
<evidence type="ECO:0000259" key="5">
    <source>
        <dbReference type="PROSITE" id="PS50931"/>
    </source>
</evidence>
<evidence type="ECO:0000313" key="7">
    <source>
        <dbReference type="Proteomes" id="UP000254869"/>
    </source>
</evidence>
<dbReference type="AlphaFoldDB" id="A0A370HM96"/>
<evidence type="ECO:0000256" key="3">
    <source>
        <dbReference type="ARBA" id="ARBA00023125"/>
    </source>
</evidence>
<dbReference type="GO" id="GO:0005829">
    <property type="term" value="C:cytosol"/>
    <property type="evidence" value="ECO:0007669"/>
    <property type="project" value="TreeGrafter"/>
</dbReference>
<dbReference type="Pfam" id="PF03466">
    <property type="entry name" value="LysR_substrate"/>
    <property type="match status" value="1"/>
</dbReference>
<feature type="domain" description="HTH lysR-type" evidence="5">
    <location>
        <begin position="1"/>
        <end position="58"/>
    </location>
</feature>
<dbReference type="PANTHER" id="PTHR30419">
    <property type="entry name" value="HTH-TYPE TRANSCRIPTIONAL REGULATOR YBHD"/>
    <property type="match status" value="1"/>
</dbReference>
<dbReference type="InterPro" id="IPR050950">
    <property type="entry name" value="HTH-type_LysR_regulators"/>
</dbReference>
<reference evidence="6 7" key="1">
    <citation type="submission" date="2018-07" db="EMBL/GenBank/DDBJ databases">
        <title>Genomic Encyclopedia of Type Strains, Phase IV (KMG-IV): sequencing the most valuable type-strain genomes for metagenomic binning, comparative biology and taxonomic classification.</title>
        <authorList>
            <person name="Goeker M."/>
        </authorList>
    </citation>
    <scope>NUCLEOTIDE SEQUENCE [LARGE SCALE GENOMIC DNA]</scope>
    <source>
        <strain evidence="6 7">DSM 44290</strain>
    </source>
</reference>
<keyword evidence="2" id="KW-0805">Transcription regulation</keyword>
<sequence length="301" mass="33447">MDLLSLRYFRVVARHEHISRAAAELRVAQPSLSRTIARLESDLGVPLFDRRGRTVRLNRFGAAFLRRVDRALTELDDARTELADAAGLEHGTVAVASETLLSLTEFLPAFRARYPDVELQLYQSTAARMARQLAAHEIDLCLASQEITGPAIRTVELFREPVLLAVPLTHPLAAHDSVPIESLAGEPIITTRVGYWQRTLTDHLFATAGLTPNITVEGDELAAVQYLVTVGLGIGLIPEMSLRSRAQTAVAWVRLDTPDSHRTLRIAWREDTYLSHAAQRFRDMLIESLTPGTNRNSRGDD</sequence>
<dbReference type="Pfam" id="PF00126">
    <property type="entry name" value="HTH_1"/>
    <property type="match status" value="1"/>
</dbReference>
<dbReference type="Gene3D" id="3.40.190.290">
    <property type="match status" value="1"/>
</dbReference>
<evidence type="ECO:0000256" key="2">
    <source>
        <dbReference type="ARBA" id="ARBA00023015"/>
    </source>
</evidence>